<organism evidence="1 2">
    <name type="scientific">Trematosphaeria pertusa</name>
    <dbReference type="NCBI Taxonomy" id="390896"/>
    <lineage>
        <taxon>Eukaryota</taxon>
        <taxon>Fungi</taxon>
        <taxon>Dikarya</taxon>
        <taxon>Ascomycota</taxon>
        <taxon>Pezizomycotina</taxon>
        <taxon>Dothideomycetes</taxon>
        <taxon>Pleosporomycetidae</taxon>
        <taxon>Pleosporales</taxon>
        <taxon>Massarineae</taxon>
        <taxon>Trematosphaeriaceae</taxon>
        <taxon>Trematosphaeria</taxon>
    </lineage>
</organism>
<dbReference type="RefSeq" id="XP_033678119.1">
    <property type="nucleotide sequence ID" value="XM_033834518.1"/>
</dbReference>
<gene>
    <name evidence="1" type="ORF">BU26DRAFT_582164</name>
</gene>
<keyword evidence="2" id="KW-1185">Reference proteome</keyword>
<dbReference type="OrthoDB" id="3690295at2759"/>
<evidence type="ECO:0000313" key="2">
    <source>
        <dbReference type="Proteomes" id="UP000800094"/>
    </source>
</evidence>
<dbReference type="EMBL" id="ML987206">
    <property type="protein sequence ID" value="KAF2243115.1"/>
    <property type="molecule type" value="Genomic_DNA"/>
</dbReference>
<reference evidence="1" key="1">
    <citation type="journal article" date="2020" name="Stud. Mycol.">
        <title>101 Dothideomycetes genomes: a test case for predicting lifestyles and emergence of pathogens.</title>
        <authorList>
            <person name="Haridas S."/>
            <person name="Albert R."/>
            <person name="Binder M."/>
            <person name="Bloem J."/>
            <person name="Labutti K."/>
            <person name="Salamov A."/>
            <person name="Andreopoulos B."/>
            <person name="Baker S."/>
            <person name="Barry K."/>
            <person name="Bills G."/>
            <person name="Bluhm B."/>
            <person name="Cannon C."/>
            <person name="Castanera R."/>
            <person name="Culley D."/>
            <person name="Daum C."/>
            <person name="Ezra D."/>
            <person name="Gonzalez J."/>
            <person name="Henrissat B."/>
            <person name="Kuo A."/>
            <person name="Liang C."/>
            <person name="Lipzen A."/>
            <person name="Lutzoni F."/>
            <person name="Magnuson J."/>
            <person name="Mondo S."/>
            <person name="Nolan M."/>
            <person name="Ohm R."/>
            <person name="Pangilinan J."/>
            <person name="Park H.-J."/>
            <person name="Ramirez L."/>
            <person name="Alfaro M."/>
            <person name="Sun H."/>
            <person name="Tritt A."/>
            <person name="Yoshinaga Y."/>
            <person name="Zwiers L.-H."/>
            <person name="Turgeon B."/>
            <person name="Goodwin S."/>
            <person name="Spatafora J."/>
            <person name="Crous P."/>
            <person name="Grigoriev I."/>
        </authorList>
    </citation>
    <scope>NUCLEOTIDE SEQUENCE</scope>
    <source>
        <strain evidence="1">CBS 122368</strain>
    </source>
</reference>
<evidence type="ECO:0000313" key="1">
    <source>
        <dbReference type="EMBL" id="KAF2243115.1"/>
    </source>
</evidence>
<proteinExistence type="predicted"/>
<protein>
    <submittedName>
        <fullName evidence="1">Uncharacterized protein</fullName>
    </submittedName>
</protein>
<name>A0A6A6HY17_9PLEO</name>
<dbReference type="AlphaFoldDB" id="A0A6A6HY17"/>
<accession>A0A6A6HY17</accession>
<sequence>MSLHLKAFLGFSRTAASASKTSSEKCYLLQLPAELRVNVYDKIALNGFLPYADPRDYQGLFLSCKQIHDEMEQECFRAAPGVLDHLQSKLDHFLNLEPLQPKSFSELMNLTVSIPRWALHSPRKQKAMIKSLKPLAALHLSSLKLLLDEQLETRSILTLRDQLPHTDWLEFLRIDAMFYVLVTYGVSDAVTSRGDELYKLRTTYTDIITFATRVNCLVAPNLCSHGHHKDQKRLRYCIYYGKGTGDILSPMPCNVRKVVMPLKKLDPETQCHPAIYPWGLRLARWSPGVEQYYLNKEGYVWWWSDQKGKHGSLRSRWSKRMPKEMVWERVGKGKAGKEMDGIKLLARCC</sequence>
<dbReference type="GeneID" id="54587848"/>
<dbReference type="Proteomes" id="UP000800094">
    <property type="component" value="Unassembled WGS sequence"/>
</dbReference>